<dbReference type="Proteomes" id="UP000325466">
    <property type="component" value="Unassembled WGS sequence"/>
</dbReference>
<evidence type="ECO:0000313" key="2">
    <source>
        <dbReference type="Proteomes" id="UP000325466"/>
    </source>
</evidence>
<comment type="caution">
    <text evidence="1">The sequence shown here is derived from an EMBL/GenBank/DDBJ whole genome shotgun (WGS) entry which is preliminary data.</text>
</comment>
<name>A0ABQ0YHH3_9NOCA</name>
<evidence type="ECO:0000313" key="1">
    <source>
        <dbReference type="EMBL" id="GES35968.1"/>
    </source>
</evidence>
<dbReference type="EMBL" id="BLAH01000036">
    <property type="protein sequence ID" value="GES35968.1"/>
    <property type="molecule type" value="Genomic_DNA"/>
</dbReference>
<proteinExistence type="predicted"/>
<sequence>MVEVLDYHQHGSERCATVVIAGESYGDDLGNNELCVGLAELSVQAVA</sequence>
<keyword evidence="2" id="KW-1185">Reference proteome</keyword>
<accession>A0ABQ0YHH3</accession>
<gene>
    <name evidence="1" type="ORF">RAJCM14343_1217</name>
</gene>
<reference evidence="1 2" key="1">
    <citation type="journal article" date="2018" name="Biodegradation">
        <title>1,4-Dioxane degradation characteristics of Rhodococcus aetherivorans JCM 14343.</title>
        <authorList>
            <person name="Inoue D."/>
            <person name="Tsunoda T."/>
            <person name="Yamamoto N."/>
            <person name="Ike M."/>
            <person name="Sei K."/>
        </authorList>
    </citation>
    <scope>NUCLEOTIDE SEQUENCE [LARGE SCALE GENOMIC DNA]</scope>
    <source>
        <strain evidence="1 2">JCM 14343</strain>
    </source>
</reference>
<organism evidence="1 2">
    <name type="scientific">Rhodococcus aetherivorans</name>
    <dbReference type="NCBI Taxonomy" id="191292"/>
    <lineage>
        <taxon>Bacteria</taxon>
        <taxon>Bacillati</taxon>
        <taxon>Actinomycetota</taxon>
        <taxon>Actinomycetes</taxon>
        <taxon>Mycobacteriales</taxon>
        <taxon>Nocardiaceae</taxon>
        <taxon>Rhodococcus</taxon>
    </lineage>
</organism>
<protein>
    <submittedName>
        <fullName evidence="1">Uncharacterized protein</fullName>
    </submittedName>
</protein>